<protein>
    <recommendedName>
        <fullName evidence="3">Reverse transcriptase zinc-binding domain-containing protein</fullName>
    </recommendedName>
</protein>
<dbReference type="AlphaFoldDB" id="A0A1E5W2L2"/>
<sequence>LPGAIECKLCGLTESTNNIIFGCVVAKFVWCMCWDALNWHLISGSVDTFLESCVWSSNKNTRNSLYFLFGCVAWSLWLIIRNDVVIPSPEIGVYRSLPFMQRWKVMCNPEDLQKVEELKDPFAVPAFCVMATT</sequence>
<accession>A0A1E5W2L2</accession>
<evidence type="ECO:0008006" key="3">
    <source>
        <dbReference type="Google" id="ProtNLM"/>
    </source>
</evidence>
<evidence type="ECO:0000313" key="1">
    <source>
        <dbReference type="EMBL" id="OEL31632.1"/>
    </source>
</evidence>
<proteinExistence type="predicted"/>
<keyword evidence="2" id="KW-1185">Reference proteome</keyword>
<dbReference type="EMBL" id="LWDX02022979">
    <property type="protein sequence ID" value="OEL31632.1"/>
    <property type="molecule type" value="Genomic_DNA"/>
</dbReference>
<evidence type="ECO:0000313" key="2">
    <source>
        <dbReference type="Proteomes" id="UP000095767"/>
    </source>
</evidence>
<dbReference type="Proteomes" id="UP000095767">
    <property type="component" value="Unassembled WGS sequence"/>
</dbReference>
<gene>
    <name evidence="1" type="ORF">BAE44_0007349</name>
</gene>
<organism evidence="1 2">
    <name type="scientific">Dichanthelium oligosanthes</name>
    <dbReference type="NCBI Taxonomy" id="888268"/>
    <lineage>
        <taxon>Eukaryota</taxon>
        <taxon>Viridiplantae</taxon>
        <taxon>Streptophyta</taxon>
        <taxon>Embryophyta</taxon>
        <taxon>Tracheophyta</taxon>
        <taxon>Spermatophyta</taxon>
        <taxon>Magnoliopsida</taxon>
        <taxon>Liliopsida</taxon>
        <taxon>Poales</taxon>
        <taxon>Poaceae</taxon>
        <taxon>PACMAD clade</taxon>
        <taxon>Panicoideae</taxon>
        <taxon>Panicodae</taxon>
        <taxon>Paniceae</taxon>
        <taxon>Dichantheliinae</taxon>
        <taxon>Dichanthelium</taxon>
    </lineage>
</organism>
<feature type="non-terminal residue" evidence="1">
    <location>
        <position position="1"/>
    </location>
</feature>
<name>A0A1E5W2L2_9POAL</name>
<dbReference type="STRING" id="888268.A0A1E5W2L2"/>
<comment type="caution">
    <text evidence="1">The sequence shown here is derived from an EMBL/GenBank/DDBJ whole genome shotgun (WGS) entry which is preliminary data.</text>
</comment>
<reference evidence="1 2" key="1">
    <citation type="submission" date="2016-09" db="EMBL/GenBank/DDBJ databases">
        <title>The draft genome of Dichanthelium oligosanthes: A C3 panicoid grass species.</title>
        <authorList>
            <person name="Studer A.J."/>
            <person name="Schnable J.C."/>
            <person name="Brutnell T.P."/>
        </authorList>
    </citation>
    <scope>NUCLEOTIDE SEQUENCE [LARGE SCALE GENOMIC DNA]</scope>
    <source>
        <strain evidence="2">cv. Kellogg 1175</strain>
        <tissue evidence="1">Leaf</tissue>
    </source>
</reference>